<name>A0A2N5W241_9BASI</name>
<proteinExistence type="predicted"/>
<keyword evidence="3" id="KW-1185">Reference proteome</keyword>
<comment type="caution">
    <text evidence="2">The sequence shown here is derived from an EMBL/GenBank/DDBJ whole genome shotgun (WGS) entry which is preliminary data.</text>
</comment>
<accession>A0A2N5W241</accession>
<evidence type="ECO:0000313" key="3">
    <source>
        <dbReference type="Proteomes" id="UP000235388"/>
    </source>
</evidence>
<evidence type="ECO:0000256" key="1">
    <source>
        <dbReference type="SAM" id="MobiDB-lite"/>
    </source>
</evidence>
<reference evidence="2 3" key="1">
    <citation type="submission" date="2017-11" db="EMBL/GenBank/DDBJ databases">
        <title>De novo assembly and phasing of dikaryotic genomes from two isolates of Puccinia coronata f. sp. avenae, the causal agent of oat crown rust.</title>
        <authorList>
            <person name="Miller M.E."/>
            <person name="Zhang Y."/>
            <person name="Omidvar V."/>
            <person name="Sperschneider J."/>
            <person name="Schwessinger B."/>
            <person name="Raley C."/>
            <person name="Palmer J.M."/>
            <person name="Garnica D."/>
            <person name="Upadhyaya N."/>
            <person name="Rathjen J."/>
            <person name="Taylor J.M."/>
            <person name="Park R.F."/>
            <person name="Dodds P.N."/>
            <person name="Hirsch C.D."/>
            <person name="Kianian S.F."/>
            <person name="Figueroa M."/>
        </authorList>
    </citation>
    <scope>NUCLEOTIDE SEQUENCE [LARGE SCALE GENOMIC DNA]</scope>
    <source>
        <strain evidence="2">12NC29</strain>
    </source>
</reference>
<dbReference type="OrthoDB" id="2515797at2759"/>
<dbReference type="AlphaFoldDB" id="A0A2N5W241"/>
<gene>
    <name evidence="2" type="ORF">PCANC_02026</name>
</gene>
<sequence>MPHIPKSTPFKHETTREKRRRMWNFECNRKGRSLLVLLMQGNYQPPSIPNRPLQESSFDGNAPGDEDHWEDTDDREDPHNKPAGRNNNSDNLYSTWDSIPWNAIAPTKPSRFLPLLNPDIMASIQAHNRQAVHHTQANNWLKVMTKLFSAYLWLKEKTNNWTAENSFDSFTTRFCKCDAAALRSRVSVDEVGQS</sequence>
<feature type="region of interest" description="Disordered" evidence="1">
    <location>
        <begin position="45"/>
        <end position="89"/>
    </location>
</feature>
<protein>
    <submittedName>
        <fullName evidence="2">Uncharacterized protein</fullName>
    </submittedName>
</protein>
<dbReference type="EMBL" id="PGCJ01000023">
    <property type="protein sequence ID" value="PLW56260.1"/>
    <property type="molecule type" value="Genomic_DNA"/>
</dbReference>
<dbReference type="Proteomes" id="UP000235388">
    <property type="component" value="Unassembled WGS sequence"/>
</dbReference>
<dbReference type="PANTHER" id="PTHR33096">
    <property type="entry name" value="CXC2 DOMAIN-CONTAINING PROTEIN"/>
    <property type="match status" value="1"/>
</dbReference>
<organism evidence="2 3">
    <name type="scientific">Puccinia coronata f. sp. avenae</name>
    <dbReference type="NCBI Taxonomy" id="200324"/>
    <lineage>
        <taxon>Eukaryota</taxon>
        <taxon>Fungi</taxon>
        <taxon>Dikarya</taxon>
        <taxon>Basidiomycota</taxon>
        <taxon>Pucciniomycotina</taxon>
        <taxon>Pucciniomycetes</taxon>
        <taxon>Pucciniales</taxon>
        <taxon>Pucciniaceae</taxon>
        <taxon>Puccinia</taxon>
    </lineage>
</organism>
<dbReference type="PANTHER" id="PTHR33096:SF1">
    <property type="entry name" value="CXC1-LIKE CYSTEINE CLUSTER ASSOCIATED WITH KDZ TRANSPOSASES DOMAIN-CONTAINING PROTEIN"/>
    <property type="match status" value="1"/>
</dbReference>
<evidence type="ECO:0000313" key="2">
    <source>
        <dbReference type="EMBL" id="PLW56260.1"/>
    </source>
</evidence>